<dbReference type="EMBL" id="MN448271">
    <property type="protein sequence ID" value="QFG73808.1"/>
    <property type="molecule type" value="Genomic_DNA"/>
</dbReference>
<accession>A0A5J6VJ31</accession>
<evidence type="ECO:0000256" key="1">
    <source>
        <dbReference type="SAM" id="Coils"/>
    </source>
</evidence>
<sequence>MNISIETIKELDNEKIILAERLKQIRENKNIYLKDEQSALAKKITILREELQSLDTTKDISQKIEHLTNELLNINNNFDATIDKVSNIDNEIINIQEELAETDNDMQKDYEITKQQLEEEISKFEKNNNKLNEMEKQLLETTNNNENLEVEIKKLHNEIIIFKGNEDEKKQLLTTLSIEIAESGQILEETKKELEVAKHDLMATKDDLAVANDDLMSTKDDLDATKDDLEVANDDLEATKDDLMATKDNLMATKDHLVDTKDNLIATKDELVATKDDLDAKHNNIQELNTNIESKNQQIINLSKAIETKNTALANNRDEINQATAQLSNLQGKMDTFLMEKEQQQVRSTELVSLINNYQQDIRNNEERIKELQVYNGINQDKLHKFQKLHEHDQERQEYLMMLEEERNEFKERIVLLTKNKETIEFDLYHKEEQLVDITQNTREKNNQLLDLTRKYDIQEEKMTESKTRIDDLIDECEFSMLELNTSIDKQYKIVKQFQDNLPNIMAELEKDMQVKLEDAQQLIDNKLVDMNNRLEEKTNEASLELINKVEIQMATLREKCKKYDLMELEIDNKLKTFECFDECHQDKQEHIREFRLNMQERHNEMQDINIRVKDLRKFINEYNNFNISNEGYREMINDMTKIKQMKQTIDKQLLDNEKDAELLQTQSLTSLDDRITGVQNSLSKIVLVFVAQYAVRAVFFGM</sequence>
<feature type="coiled-coil region" evidence="1">
    <location>
        <begin position="506"/>
        <end position="560"/>
    </location>
</feature>
<feature type="coiled-coil region" evidence="1">
    <location>
        <begin position="57"/>
        <end position="420"/>
    </location>
</feature>
<reference evidence="2" key="1">
    <citation type="journal article" date="2019" name="Philos. Trans. R. Soc. Lond., B, Biol. Sci.">
        <title>Targeted metagenomic recovery of four divergent viruses reveals shared and distinctive characteristics of giant viruses of marine eukaryotes.</title>
        <authorList>
            <person name="Needham D.M."/>
            <person name="Poirier C."/>
            <person name="Hehenberger E."/>
            <person name="Jimenez V."/>
            <person name="Swalwell J.E."/>
            <person name="Santoro A.E."/>
            <person name="Worden A.Z."/>
        </authorList>
    </citation>
    <scope>NUCLEOTIDE SEQUENCE</scope>
    <source>
        <strain evidence="2">OPacV-662</strain>
    </source>
</reference>
<name>A0A5J6VJ31_9VIRU</name>
<protein>
    <submittedName>
        <fullName evidence="2">Uncharacterized protein</fullName>
    </submittedName>
</protein>
<keyword evidence="1" id="KW-0175">Coiled coil</keyword>
<proteinExistence type="predicted"/>
<organism evidence="2">
    <name type="scientific">Megaviridae environmental sample</name>
    <dbReference type="NCBI Taxonomy" id="1737588"/>
    <lineage>
        <taxon>Viruses</taxon>
        <taxon>Varidnaviria</taxon>
        <taxon>Bamfordvirae</taxon>
        <taxon>Nucleocytoviricota</taxon>
        <taxon>Megaviricetes</taxon>
        <taxon>Imitervirales</taxon>
        <taxon>Mimiviridae</taxon>
        <taxon>environmental samples</taxon>
    </lineage>
</organism>
<evidence type="ECO:0000313" key="2">
    <source>
        <dbReference type="EMBL" id="QFG73808.1"/>
    </source>
</evidence>